<dbReference type="PANTHER" id="PTHR35800">
    <property type="entry name" value="PROTEIN JAG"/>
    <property type="match status" value="1"/>
</dbReference>
<dbReference type="InterPro" id="IPR001374">
    <property type="entry name" value="R3H_dom"/>
</dbReference>
<organism evidence="2 3">
    <name type="scientific">Candidatus Ryanbacteria bacterium CG10_big_fil_rev_8_21_14_0_10_43_42</name>
    <dbReference type="NCBI Taxonomy" id="1974864"/>
    <lineage>
        <taxon>Bacteria</taxon>
        <taxon>Candidatus Ryaniibacteriota</taxon>
    </lineage>
</organism>
<gene>
    <name evidence="2" type="ORF">COU90_03870</name>
</gene>
<evidence type="ECO:0000313" key="2">
    <source>
        <dbReference type="EMBL" id="PJE64209.1"/>
    </source>
</evidence>
<comment type="caution">
    <text evidence="2">The sequence shown here is derived from an EMBL/GenBank/DDBJ whole genome shotgun (WGS) entry which is preliminary data.</text>
</comment>
<name>A0A2M8KWB9_9BACT</name>
<dbReference type="SUPFAM" id="SSF82708">
    <property type="entry name" value="R3H domain"/>
    <property type="match status" value="1"/>
</dbReference>
<dbReference type="InterPro" id="IPR034079">
    <property type="entry name" value="R3H_KhpB"/>
</dbReference>
<dbReference type="Proteomes" id="UP000229098">
    <property type="component" value="Unassembled WGS sequence"/>
</dbReference>
<dbReference type="InterPro" id="IPR036867">
    <property type="entry name" value="R3H_dom_sf"/>
</dbReference>
<dbReference type="InterPro" id="IPR015946">
    <property type="entry name" value="KH_dom-like_a/b"/>
</dbReference>
<dbReference type="CDD" id="cd02644">
    <property type="entry name" value="R3H_jag"/>
    <property type="match status" value="1"/>
</dbReference>
<protein>
    <recommendedName>
        <fullName evidence="1">R3H domain-containing protein</fullName>
    </recommendedName>
</protein>
<accession>A0A2M8KWB9</accession>
<dbReference type="Pfam" id="PF01424">
    <property type="entry name" value="R3H"/>
    <property type="match status" value="1"/>
</dbReference>
<dbReference type="EMBL" id="PFEF01000008">
    <property type="protein sequence ID" value="PJE64209.1"/>
    <property type="molecule type" value="Genomic_DNA"/>
</dbReference>
<dbReference type="InterPro" id="IPR039247">
    <property type="entry name" value="KhpB"/>
</dbReference>
<dbReference type="Gene3D" id="3.30.300.20">
    <property type="match status" value="1"/>
</dbReference>
<evidence type="ECO:0000259" key="1">
    <source>
        <dbReference type="PROSITE" id="PS51061"/>
    </source>
</evidence>
<dbReference type="Gene3D" id="3.30.1370.50">
    <property type="entry name" value="R3H-like domain"/>
    <property type="match status" value="1"/>
</dbReference>
<dbReference type="PANTHER" id="PTHR35800:SF1">
    <property type="entry name" value="RNA-BINDING PROTEIN KHPB"/>
    <property type="match status" value="1"/>
</dbReference>
<feature type="domain" description="R3H" evidence="1">
    <location>
        <begin position="87"/>
        <end position="153"/>
    </location>
</feature>
<proteinExistence type="predicted"/>
<dbReference type="PROSITE" id="PS51061">
    <property type="entry name" value="R3H"/>
    <property type="match status" value="1"/>
</dbReference>
<reference evidence="3" key="1">
    <citation type="submission" date="2017-09" db="EMBL/GenBank/DDBJ databases">
        <title>Depth-based differentiation of microbial function through sediment-hosted aquifers and enrichment of novel symbionts in the deep terrestrial subsurface.</title>
        <authorList>
            <person name="Probst A.J."/>
            <person name="Ladd B."/>
            <person name="Jarett J.K."/>
            <person name="Geller-Mcgrath D.E."/>
            <person name="Sieber C.M.K."/>
            <person name="Emerson J.B."/>
            <person name="Anantharaman K."/>
            <person name="Thomas B.C."/>
            <person name="Malmstrom R."/>
            <person name="Stieglmeier M."/>
            <person name="Klingl A."/>
            <person name="Woyke T."/>
            <person name="Ryan C.M."/>
            <person name="Banfield J.F."/>
        </authorList>
    </citation>
    <scope>NUCLEOTIDE SEQUENCE [LARGE SCALE GENOMIC DNA]</scope>
</reference>
<dbReference type="AlphaFoldDB" id="A0A2M8KWB9"/>
<dbReference type="SMART" id="SM00393">
    <property type="entry name" value="R3H"/>
    <property type="match status" value="1"/>
</dbReference>
<sequence length="156" mass="17966">MNQNETTPVIRSLLEETLKRMNIVSSVEETELIDSVCFHIKTPDGGILIGENGQHLLALHAIVKRMAERVLGDEYIPFLIDVNDYQRKRIEEIKDRARMSAQRVRYFKKEVIMQPMSAYERRIIHVSLAEDPDIETESIGEGETRRVVIKPSTNTT</sequence>
<dbReference type="GO" id="GO:0003723">
    <property type="term" value="F:RNA binding"/>
    <property type="evidence" value="ECO:0007669"/>
    <property type="project" value="InterPro"/>
</dbReference>
<evidence type="ECO:0000313" key="3">
    <source>
        <dbReference type="Proteomes" id="UP000229098"/>
    </source>
</evidence>